<proteinExistence type="predicted"/>
<gene>
    <name evidence="2" type="ORF">ACFQO1_02645</name>
</gene>
<keyword evidence="1" id="KW-0732">Signal</keyword>
<feature type="signal peptide" evidence="1">
    <location>
        <begin position="1"/>
        <end position="24"/>
    </location>
</feature>
<name>A0ABW2MNU7_9FLAO</name>
<evidence type="ECO:0000313" key="3">
    <source>
        <dbReference type="Proteomes" id="UP001596415"/>
    </source>
</evidence>
<evidence type="ECO:0000313" key="2">
    <source>
        <dbReference type="EMBL" id="MFC7356572.1"/>
    </source>
</evidence>
<dbReference type="RefSeq" id="WP_380216421.1">
    <property type="nucleotide sequence ID" value="NZ_JBHTBN010000001.1"/>
</dbReference>
<reference evidence="3" key="1">
    <citation type="journal article" date="2019" name="Int. J. Syst. Evol. Microbiol.">
        <title>The Global Catalogue of Microorganisms (GCM) 10K type strain sequencing project: providing services to taxonomists for standard genome sequencing and annotation.</title>
        <authorList>
            <consortium name="The Broad Institute Genomics Platform"/>
            <consortium name="The Broad Institute Genome Sequencing Center for Infectious Disease"/>
            <person name="Wu L."/>
            <person name="Ma J."/>
        </authorList>
    </citation>
    <scope>NUCLEOTIDE SEQUENCE [LARGE SCALE GENOMIC DNA]</scope>
    <source>
        <strain evidence="3">CGMCC 1.16306</strain>
    </source>
</reference>
<keyword evidence="3" id="KW-1185">Reference proteome</keyword>
<feature type="chain" id="PRO_5047068927" evidence="1">
    <location>
        <begin position="25"/>
        <end position="278"/>
    </location>
</feature>
<evidence type="ECO:0000256" key="1">
    <source>
        <dbReference type="SAM" id="SignalP"/>
    </source>
</evidence>
<protein>
    <submittedName>
        <fullName evidence="2">Uncharacterized protein</fullName>
    </submittedName>
</protein>
<dbReference type="Proteomes" id="UP001596415">
    <property type="component" value="Unassembled WGS sequence"/>
</dbReference>
<sequence length="278" mass="30360">MKTFKNKIFYILVSMVMSTTVGLAQVSIGHSAPEGMLDLQNSDNYGFVFPKTALTSSVVAAPVTNPNGGVLEIGTVVFNTATTTTGANDVSPGIYAWDGSEWNPQYLREDSAFFEQSTLNFRTVTGDETYNSPTSDWAFVPGLETTSFTPKYTGTYRIKTAFNFGAGKVILPDLTSTPSAVITMATMEGLFRFTFDGTSQIIYTHAYSLYNNGVFYDQFKHDTSVIQYVHLTAGQTYNFSLEIDVFVADHLENNGNSGDGRGYVGIGTPCSVEFSFIN</sequence>
<accession>A0ABW2MNU7</accession>
<organism evidence="2 3">
    <name type="scientific">Jejudonia soesokkakensis</name>
    <dbReference type="NCBI Taxonomy" id="1323432"/>
    <lineage>
        <taxon>Bacteria</taxon>
        <taxon>Pseudomonadati</taxon>
        <taxon>Bacteroidota</taxon>
        <taxon>Flavobacteriia</taxon>
        <taxon>Flavobacteriales</taxon>
        <taxon>Flavobacteriaceae</taxon>
        <taxon>Jejudonia</taxon>
    </lineage>
</organism>
<dbReference type="EMBL" id="JBHTBN010000001">
    <property type="protein sequence ID" value="MFC7356572.1"/>
    <property type="molecule type" value="Genomic_DNA"/>
</dbReference>
<comment type="caution">
    <text evidence="2">The sequence shown here is derived from an EMBL/GenBank/DDBJ whole genome shotgun (WGS) entry which is preliminary data.</text>
</comment>